<evidence type="ECO:0000256" key="7">
    <source>
        <dbReference type="SAM" id="SignalP"/>
    </source>
</evidence>
<dbReference type="RefSeq" id="WP_162668975.1">
    <property type="nucleotide sequence ID" value="NZ_LR593886.1"/>
</dbReference>
<dbReference type="AlphaFoldDB" id="A0A6P2D4U1"/>
<accession>A0A6P2D4U1</accession>
<evidence type="ECO:0000313" key="10">
    <source>
        <dbReference type="Proteomes" id="UP000464178"/>
    </source>
</evidence>
<evidence type="ECO:0000256" key="1">
    <source>
        <dbReference type="ARBA" id="ARBA00002841"/>
    </source>
</evidence>
<dbReference type="InterPro" id="IPR024370">
    <property type="entry name" value="PBP_domain"/>
</dbReference>
<sequence>MSRYFAFAVLVFALPFFSGCGGCGGGQPAQRVSGGGATFVNPIMQKWSGEYKTAKNVEIDYVSKGSGYGVEQMTAKTKDFGCSDAPLTKEQLATAKEKGGDVVHIPLTMGAVAVVYNVPEISGKELKLTGDVLADIYRRDPSVQKWNAKRISDLNPGLSLPDKDIVVVARAEKSGTSNIFSEYLSKASGGKIKASTKPDWVQGVVGQEGNDGVAGFVKGNAGTIGYVELLFARKNELATAKLKNKAGEWVGAEADGVTAAAAEAIKTKSDKEPYSLHDLTYSLTDTAGAKSYPISGISYAILFAKLPKDTGPTIVDFLKWATTDGQKFAKDMDYAPLPEELGKKIQEKLGQVTFE</sequence>
<dbReference type="InterPro" id="IPR005673">
    <property type="entry name" value="ABC_phos-bd_PstS"/>
</dbReference>
<dbReference type="Proteomes" id="UP000464178">
    <property type="component" value="Chromosome"/>
</dbReference>
<dbReference type="InterPro" id="IPR050962">
    <property type="entry name" value="Phosphate-bind_PstS"/>
</dbReference>
<dbReference type="SUPFAM" id="SSF53850">
    <property type="entry name" value="Periplasmic binding protein-like II"/>
    <property type="match status" value="1"/>
</dbReference>
<organism evidence="9 10">
    <name type="scientific">Gemmata massiliana</name>
    <dbReference type="NCBI Taxonomy" id="1210884"/>
    <lineage>
        <taxon>Bacteria</taxon>
        <taxon>Pseudomonadati</taxon>
        <taxon>Planctomycetota</taxon>
        <taxon>Planctomycetia</taxon>
        <taxon>Gemmatales</taxon>
        <taxon>Gemmataceae</taxon>
        <taxon>Gemmata</taxon>
    </lineage>
</organism>
<reference evidence="9 10" key="1">
    <citation type="submission" date="2019-05" db="EMBL/GenBank/DDBJ databases">
        <authorList>
            <consortium name="Science for Life Laboratories"/>
        </authorList>
    </citation>
    <scope>NUCLEOTIDE SEQUENCE [LARGE SCALE GENOMIC DNA]</scope>
    <source>
        <strain evidence="9">Soil9</strain>
    </source>
</reference>
<dbReference type="Gene3D" id="3.40.190.10">
    <property type="entry name" value="Periplasmic binding protein-like II"/>
    <property type="match status" value="2"/>
</dbReference>
<proteinExistence type="inferred from homology"/>
<dbReference type="GO" id="GO:0043190">
    <property type="term" value="C:ATP-binding cassette (ABC) transporter complex"/>
    <property type="evidence" value="ECO:0007669"/>
    <property type="project" value="InterPro"/>
</dbReference>
<comment type="subunit">
    <text evidence="3">The complex is composed of two ATP-binding proteins (PstB), two transmembrane proteins (PstC and PstA) and a solute-binding protein (PstS).</text>
</comment>
<dbReference type="PANTHER" id="PTHR42996:SF1">
    <property type="entry name" value="PHOSPHATE-BINDING PROTEIN PSTS"/>
    <property type="match status" value="1"/>
</dbReference>
<feature type="chain" id="PRO_5027037987" description="Phosphate-binding protein" evidence="7">
    <location>
        <begin position="21"/>
        <end position="355"/>
    </location>
</feature>
<dbReference type="PANTHER" id="PTHR42996">
    <property type="entry name" value="PHOSPHATE-BINDING PROTEIN PSTS"/>
    <property type="match status" value="1"/>
</dbReference>
<dbReference type="EMBL" id="LR593886">
    <property type="protein sequence ID" value="VTR94440.1"/>
    <property type="molecule type" value="Genomic_DNA"/>
</dbReference>
<evidence type="ECO:0000256" key="2">
    <source>
        <dbReference type="ARBA" id="ARBA00008725"/>
    </source>
</evidence>
<feature type="domain" description="PBP" evidence="8">
    <location>
        <begin position="28"/>
        <end position="324"/>
    </location>
</feature>
<evidence type="ECO:0000256" key="5">
    <source>
        <dbReference type="ARBA" id="ARBA00022592"/>
    </source>
</evidence>
<evidence type="ECO:0000256" key="6">
    <source>
        <dbReference type="PIRNR" id="PIRNR002756"/>
    </source>
</evidence>
<dbReference type="NCBIfam" id="TIGR00975">
    <property type="entry name" value="3a0107s03"/>
    <property type="match status" value="1"/>
</dbReference>
<keyword evidence="5 6" id="KW-0592">Phosphate transport</keyword>
<feature type="signal peptide" evidence="7">
    <location>
        <begin position="1"/>
        <end position="20"/>
    </location>
</feature>
<keyword evidence="10" id="KW-1185">Reference proteome</keyword>
<dbReference type="KEGG" id="gms:SOIL9_32740"/>
<evidence type="ECO:0000313" key="9">
    <source>
        <dbReference type="EMBL" id="VTR94440.1"/>
    </source>
</evidence>
<evidence type="ECO:0000259" key="8">
    <source>
        <dbReference type="Pfam" id="PF12849"/>
    </source>
</evidence>
<gene>
    <name evidence="9" type="ORF">SOIL9_32740</name>
</gene>
<evidence type="ECO:0000256" key="3">
    <source>
        <dbReference type="ARBA" id="ARBA00011529"/>
    </source>
</evidence>
<dbReference type="GO" id="GO:0035435">
    <property type="term" value="P:phosphate ion transmembrane transport"/>
    <property type="evidence" value="ECO:0007669"/>
    <property type="project" value="InterPro"/>
</dbReference>
<dbReference type="PROSITE" id="PS51257">
    <property type="entry name" value="PROKAR_LIPOPROTEIN"/>
    <property type="match status" value="1"/>
</dbReference>
<keyword evidence="4 6" id="KW-0813">Transport</keyword>
<comment type="similarity">
    <text evidence="2 6">Belongs to the PstS family.</text>
</comment>
<dbReference type="GO" id="GO:0042301">
    <property type="term" value="F:phosphate ion binding"/>
    <property type="evidence" value="ECO:0007669"/>
    <property type="project" value="InterPro"/>
</dbReference>
<evidence type="ECO:0000256" key="4">
    <source>
        <dbReference type="ARBA" id="ARBA00022448"/>
    </source>
</evidence>
<name>A0A6P2D4U1_9BACT</name>
<protein>
    <recommendedName>
        <fullName evidence="6">Phosphate-binding protein</fullName>
    </recommendedName>
</protein>
<dbReference type="PIRSF" id="PIRSF002756">
    <property type="entry name" value="PstS"/>
    <property type="match status" value="1"/>
</dbReference>
<keyword evidence="7" id="KW-0732">Signal</keyword>
<dbReference type="Pfam" id="PF12849">
    <property type="entry name" value="PBP_like_2"/>
    <property type="match status" value="1"/>
</dbReference>
<comment type="function">
    <text evidence="1">Part of the ABC transporter complex PstSACB involved in phosphate import.</text>
</comment>
<dbReference type="CDD" id="cd13565">
    <property type="entry name" value="PBP2_PstS"/>
    <property type="match status" value="1"/>
</dbReference>